<protein>
    <submittedName>
        <fullName evidence="1">Uncharacterized protein</fullName>
    </submittedName>
</protein>
<name>A0ABP3Y4T1_9FLAO</name>
<dbReference type="EMBL" id="BAAAFH010000022">
    <property type="protein sequence ID" value="GAA0876475.1"/>
    <property type="molecule type" value="Genomic_DNA"/>
</dbReference>
<gene>
    <name evidence="1" type="ORF">GCM10009118_28850</name>
</gene>
<accession>A0ABP3Y4T1</accession>
<proteinExistence type="predicted"/>
<evidence type="ECO:0000313" key="2">
    <source>
        <dbReference type="Proteomes" id="UP001501126"/>
    </source>
</evidence>
<evidence type="ECO:0000313" key="1">
    <source>
        <dbReference type="EMBL" id="GAA0876475.1"/>
    </source>
</evidence>
<keyword evidence="2" id="KW-1185">Reference proteome</keyword>
<dbReference type="Proteomes" id="UP001501126">
    <property type="component" value="Unassembled WGS sequence"/>
</dbReference>
<sequence>MNEVLHQLDQNNISPEIIPLDILFTKKRLQQIDKEDIGSKKQVNNIEVKAIRYSGNKKIMPSGPISTCYNPELIIK</sequence>
<dbReference type="RefSeq" id="WP_343789389.1">
    <property type="nucleotide sequence ID" value="NZ_BAAAFH010000022.1"/>
</dbReference>
<organism evidence="1 2">
    <name type="scientific">Wandonia haliotis</name>
    <dbReference type="NCBI Taxonomy" id="574963"/>
    <lineage>
        <taxon>Bacteria</taxon>
        <taxon>Pseudomonadati</taxon>
        <taxon>Bacteroidota</taxon>
        <taxon>Flavobacteriia</taxon>
        <taxon>Flavobacteriales</taxon>
        <taxon>Crocinitomicaceae</taxon>
        <taxon>Wandonia</taxon>
    </lineage>
</organism>
<reference evidence="2" key="1">
    <citation type="journal article" date="2019" name="Int. J. Syst. Evol. Microbiol.">
        <title>The Global Catalogue of Microorganisms (GCM) 10K type strain sequencing project: providing services to taxonomists for standard genome sequencing and annotation.</title>
        <authorList>
            <consortium name="The Broad Institute Genomics Platform"/>
            <consortium name="The Broad Institute Genome Sequencing Center for Infectious Disease"/>
            <person name="Wu L."/>
            <person name="Ma J."/>
        </authorList>
    </citation>
    <scope>NUCLEOTIDE SEQUENCE [LARGE SCALE GENOMIC DNA]</scope>
    <source>
        <strain evidence="2">JCM 16083</strain>
    </source>
</reference>
<comment type="caution">
    <text evidence="1">The sequence shown here is derived from an EMBL/GenBank/DDBJ whole genome shotgun (WGS) entry which is preliminary data.</text>
</comment>